<evidence type="ECO:0000256" key="6">
    <source>
        <dbReference type="SAM" id="MobiDB-lite"/>
    </source>
</evidence>
<keyword evidence="4 7" id="KW-1133">Transmembrane helix</keyword>
<evidence type="ECO:0000313" key="9">
    <source>
        <dbReference type="EMBL" id="KAJ4391667.1"/>
    </source>
</evidence>
<dbReference type="PANTHER" id="PTHR22950:SF697">
    <property type="entry name" value="AMINO ACID TRANSPORTER (EUROFUNG)"/>
    <property type="match status" value="1"/>
</dbReference>
<feature type="transmembrane region" description="Helical" evidence="7">
    <location>
        <begin position="199"/>
        <end position="220"/>
    </location>
</feature>
<evidence type="ECO:0000256" key="5">
    <source>
        <dbReference type="ARBA" id="ARBA00023136"/>
    </source>
</evidence>
<proteinExistence type="inferred from homology"/>
<name>A0A9W9CWL3_9PEZI</name>
<evidence type="ECO:0000313" key="10">
    <source>
        <dbReference type="Proteomes" id="UP001140453"/>
    </source>
</evidence>
<keyword evidence="5 7" id="KW-0472">Membrane</keyword>
<dbReference type="FunFam" id="1.20.1740.10:FF:000039">
    <property type="entry name" value="Neutral amino acid transporter (Eurofung)"/>
    <property type="match status" value="1"/>
</dbReference>
<feature type="compositionally biased region" description="Basic and acidic residues" evidence="6">
    <location>
        <begin position="7"/>
        <end position="16"/>
    </location>
</feature>
<comment type="subcellular location">
    <subcellularLocation>
        <location evidence="1">Membrane</location>
        <topology evidence="1">Multi-pass membrane protein</topology>
    </subcellularLocation>
</comment>
<dbReference type="PANTHER" id="PTHR22950">
    <property type="entry name" value="AMINO ACID TRANSPORTER"/>
    <property type="match status" value="1"/>
</dbReference>
<protein>
    <recommendedName>
        <fullName evidence="8">Amino acid transporter transmembrane domain-containing protein</fullName>
    </recommendedName>
</protein>
<keyword evidence="3 7" id="KW-0812">Transmembrane</keyword>
<comment type="similarity">
    <text evidence="2">Belongs to the amino acid/polyamine transporter 2 family.</text>
</comment>
<feature type="transmembrane region" description="Helical" evidence="7">
    <location>
        <begin position="364"/>
        <end position="384"/>
    </location>
</feature>
<evidence type="ECO:0000259" key="8">
    <source>
        <dbReference type="Pfam" id="PF01490"/>
    </source>
</evidence>
<comment type="caution">
    <text evidence="9">The sequence shown here is derived from an EMBL/GenBank/DDBJ whole genome shotgun (WGS) entry which is preliminary data.</text>
</comment>
<evidence type="ECO:0000256" key="2">
    <source>
        <dbReference type="ARBA" id="ARBA00008066"/>
    </source>
</evidence>
<gene>
    <name evidence="9" type="ORF">N0V93_005286</name>
</gene>
<keyword evidence="10" id="KW-1185">Reference proteome</keyword>
<dbReference type="AlphaFoldDB" id="A0A9W9CWL3"/>
<feature type="transmembrane region" description="Helical" evidence="7">
    <location>
        <begin position="240"/>
        <end position="261"/>
    </location>
</feature>
<evidence type="ECO:0000256" key="7">
    <source>
        <dbReference type="SAM" id="Phobius"/>
    </source>
</evidence>
<dbReference type="GO" id="GO:0015179">
    <property type="term" value="F:L-amino acid transmembrane transporter activity"/>
    <property type="evidence" value="ECO:0007669"/>
    <property type="project" value="TreeGrafter"/>
</dbReference>
<sequence>MSIMEGQIKELSDQPDSKSMPSYDQRYVESEKTDVCEGDTEPRETHEVFQATSEGVNFRTVSWQRATVLFLKIQFAMSILAVPSSLGALGAVGGALSLVGWQALNTYTAIVLGEFHNRHPECHTLADMCSLPLGRFGRELLGVMILVAQVLIVAAGLVSISTALNALSNHGACTVVFTLVAAILVTAFSSIRTFSKLGWLTWIGFITFVIAVLIFTVAVTQQDRPAAAPSTGDFELGYTAIAYPSFAVGITATLNIFISGSGSSMYLPIISEMRRPKDYPKAALVAGVLVGALYLSLSLVIYRYCGQWLSSPAFGSAGPLFKKISYGVALPGLVIGIGIYSHVAAKYLFVRVLRDSKHLQANTITHWATWLGINIVLGTLAFIVAEAVPILNYLLALAGSLCFAPFSLIFPAILWLYEFAYFKQGSLKQKIIYGGHILIILIGAFLVIGGTYGAAVSIQEAFASGAIGGVFQCADNSGSTS</sequence>
<dbReference type="InterPro" id="IPR013057">
    <property type="entry name" value="AA_transpt_TM"/>
</dbReference>
<reference evidence="9" key="1">
    <citation type="submission" date="2022-10" db="EMBL/GenBank/DDBJ databases">
        <title>Tapping the CABI collections for fungal endophytes: first genome assemblies for Collariella, Neodidymelliopsis, Ascochyta clinopodiicola, Didymella pomorum, Didymosphaeria variabile, Neocosmospora piperis and Neocucurbitaria cava.</title>
        <authorList>
            <person name="Hill R."/>
        </authorList>
    </citation>
    <scope>NUCLEOTIDE SEQUENCE</scope>
    <source>
        <strain evidence="9">IMI 355082</strain>
    </source>
</reference>
<dbReference type="EMBL" id="JAPEVB010000003">
    <property type="protein sequence ID" value="KAJ4391667.1"/>
    <property type="molecule type" value="Genomic_DNA"/>
</dbReference>
<dbReference type="OrthoDB" id="40134at2759"/>
<feature type="transmembrane region" description="Helical" evidence="7">
    <location>
        <begin position="167"/>
        <end position="187"/>
    </location>
</feature>
<feature type="region of interest" description="Disordered" evidence="6">
    <location>
        <begin position="1"/>
        <end position="24"/>
    </location>
</feature>
<feature type="transmembrane region" description="Helical" evidence="7">
    <location>
        <begin position="282"/>
        <end position="304"/>
    </location>
</feature>
<dbReference type="GO" id="GO:0016020">
    <property type="term" value="C:membrane"/>
    <property type="evidence" value="ECO:0007669"/>
    <property type="project" value="UniProtKB-SubCell"/>
</dbReference>
<feature type="domain" description="Amino acid transporter transmembrane" evidence="8">
    <location>
        <begin position="60"/>
        <end position="454"/>
    </location>
</feature>
<accession>A0A9W9CWL3</accession>
<evidence type="ECO:0000256" key="3">
    <source>
        <dbReference type="ARBA" id="ARBA00022692"/>
    </source>
</evidence>
<organism evidence="9 10">
    <name type="scientific">Gnomoniopsis smithogilvyi</name>
    <dbReference type="NCBI Taxonomy" id="1191159"/>
    <lineage>
        <taxon>Eukaryota</taxon>
        <taxon>Fungi</taxon>
        <taxon>Dikarya</taxon>
        <taxon>Ascomycota</taxon>
        <taxon>Pezizomycotina</taxon>
        <taxon>Sordariomycetes</taxon>
        <taxon>Sordariomycetidae</taxon>
        <taxon>Diaporthales</taxon>
        <taxon>Gnomoniaceae</taxon>
        <taxon>Gnomoniopsis</taxon>
    </lineage>
</organism>
<dbReference type="Pfam" id="PF01490">
    <property type="entry name" value="Aa_trans"/>
    <property type="match status" value="1"/>
</dbReference>
<dbReference type="Proteomes" id="UP001140453">
    <property type="component" value="Unassembled WGS sequence"/>
</dbReference>
<evidence type="ECO:0000256" key="1">
    <source>
        <dbReference type="ARBA" id="ARBA00004141"/>
    </source>
</evidence>
<feature type="transmembrane region" description="Helical" evidence="7">
    <location>
        <begin position="431"/>
        <end position="455"/>
    </location>
</feature>
<feature type="transmembrane region" description="Helical" evidence="7">
    <location>
        <begin position="390"/>
        <end position="419"/>
    </location>
</feature>
<evidence type="ECO:0000256" key="4">
    <source>
        <dbReference type="ARBA" id="ARBA00022989"/>
    </source>
</evidence>
<feature type="transmembrane region" description="Helical" evidence="7">
    <location>
        <begin position="140"/>
        <end position="161"/>
    </location>
</feature>
<feature type="transmembrane region" description="Helical" evidence="7">
    <location>
        <begin position="324"/>
        <end position="343"/>
    </location>
</feature>